<dbReference type="AlphaFoldDB" id="A0A812JIG0"/>
<dbReference type="OrthoDB" id="10564346at2759"/>
<proteinExistence type="predicted"/>
<dbReference type="EMBL" id="CAJNIZ010001962">
    <property type="protein sequence ID" value="CAE7203776.1"/>
    <property type="molecule type" value="Genomic_DNA"/>
</dbReference>
<reference evidence="1" key="1">
    <citation type="submission" date="2021-02" db="EMBL/GenBank/DDBJ databases">
        <authorList>
            <person name="Dougan E. K."/>
            <person name="Rhodes N."/>
            <person name="Thang M."/>
            <person name="Chan C."/>
        </authorList>
    </citation>
    <scope>NUCLEOTIDE SEQUENCE</scope>
</reference>
<evidence type="ECO:0000313" key="2">
    <source>
        <dbReference type="Proteomes" id="UP000649617"/>
    </source>
</evidence>
<organism evidence="1 2">
    <name type="scientific">Symbiodinium pilosum</name>
    <name type="common">Dinoflagellate</name>
    <dbReference type="NCBI Taxonomy" id="2952"/>
    <lineage>
        <taxon>Eukaryota</taxon>
        <taxon>Sar</taxon>
        <taxon>Alveolata</taxon>
        <taxon>Dinophyceae</taxon>
        <taxon>Suessiales</taxon>
        <taxon>Symbiodiniaceae</taxon>
        <taxon>Symbiodinium</taxon>
    </lineage>
</organism>
<evidence type="ECO:0000313" key="1">
    <source>
        <dbReference type="EMBL" id="CAE7203776.1"/>
    </source>
</evidence>
<name>A0A812JIG0_SYMPI</name>
<comment type="caution">
    <text evidence="1">The sequence shown here is derived from an EMBL/GenBank/DDBJ whole genome shotgun (WGS) entry which is preliminary data.</text>
</comment>
<keyword evidence="2" id="KW-1185">Reference proteome</keyword>
<gene>
    <name evidence="1" type="ORF">SPIL2461_LOCUS1909</name>
</gene>
<protein>
    <submittedName>
        <fullName evidence="1">Uncharacterized protein</fullName>
    </submittedName>
</protein>
<sequence length="68" mass="7267">MAGNALPQTEMFESADLSRLAAALCRLGHHEGAWQLYARVQRALPGASGTQDLRGAMLASSERLGDLK</sequence>
<feature type="non-terminal residue" evidence="1">
    <location>
        <position position="1"/>
    </location>
</feature>
<accession>A0A812JIG0</accession>
<dbReference type="Proteomes" id="UP000649617">
    <property type="component" value="Unassembled WGS sequence"/>
</dbReference>